<proteinExistence type="predicted"/>
<dbReference type="AlphaFoldDB" id="A0A8J6E116"/>
<dbReference type="EMBL" id="JAHDYR010000066">
    <property type="protein sequence ID" value="KAG9390052.1"/>
    <property type="molecule type" value="Genomic_DNA"/>
</dbReference>
<evidence type="ECO:0000313" key="4">
    <source>
        <dbReference type="Proteomes" id="UP000717585"/>
    </source>
</evidence>
<gene>
    <name evidence="3" type="ORF">J8273_8089</name>
</gene>
<evidence type="ECO:0000256" key="2">
    <source>
        <dbReference type="SAM" id="MobiDB-lite"/>
    </source>
</evidence>
<feature type="region of interest" description="Disordered" evidence="2">
    <location>
        <begin position="299"/>
        <end position="377"/>
    </location>
</feature>
<accession>A0A8J6E116</accession>
<dbReference type="Proteomes" id="UP000717585">
    <property type="component" value="Unassembled WGS sequence"/>
</dbReference>
<evidence type="ECO:0000256" key="1">
    <source>
        <dbReference type="SAM" id="Coils"/>
    </source>
</evidence>
<feature type="coiled-coil region" evidence="1">
    <location>
        <begin position="92"/>
        <end position="119"/>
    </location>
</feature>
<sequence length="377" mass="40684">MIDGETLPPLFQAYKKRIENNNRKIQALESDSSEIGKRVMKIATHVAQLDEGEDEMAKHLEQYKVEVLHTKNVWTQQRADQEKANAAVTRELLKKRTALAQVNQELKRKEAKHNVIEAQVTGDHVQTLKKTRATLEQAAIESSKERDEVVLKLASSISGLLEAKKVMDELNARRTAANDQTTKIRVKLAEREAEIKADEDKRSVNYRAVLASRLEAARHELDELAMRQAADQAAVESGTSRLAYLTKRLDQLLTPVVVVRYPAQPVLAAVEPMPVQGGVVAATEPVAAGAKTATVTATEGPTVETTTAVSSVPTSSTETSQTQPPVPAAAPVASVPTTTTQGSVSSGPSSVGSPEPVAEPEPQPLQAGDDSDGWGGW</sequence>
<feature type="compositionally biased region" description="Low complexity" evidence="2">
    <location>
        <begin position="299"/>
        <end position="356"/>
    </location>
</feature>
<comment type="caution">
    <text evidence="3">The sequence shown here is derived from an EMBL/GenBank/DDBJ whole genome shotgun (WGS) entry which is preliminary data.</text>
</comment>
<protein>
    <submittedName>
        <fullName evidence="3">Chromosome partition protein Smc</fullName>
    </submittedName>
</protein>
<keyword evidence="4" id="KW-1185">Reference proteome</keyword>
<evidence type="ECO:0000313" key="3">
    <source>
        <dbReference type="EMBL" id="KAG9390052.1"/>
    </source>
</evidence>
<name>A0A8J6E116_9EUKA</name>
<reference evidence="3" key="1">
    <citation type="submission" date="2021-05" db="EMBL/GenBank/DDBJ databases">
        <title>A free-living protist that lacks canonical eukaryotic 1 DNA replication and segregation systems.</title>
        <authorList>
            <person name="Salas-Leiva D.E."/>
            <person name="Tromer E.C."/>
            <person name="Curtis B.A."/>
            <person name="Jerlstrom-Hultqvist J."/>
            <person name="Kolisko M."/>
            <person name="Yi Z."/>
            <person name="Salas-Leiva J.S."/>
            <person name="Gallot-Lavallee L."/>
            <person name="Kops G.J.P.L."/>
            <person name="Archibald J.M."/>
            <person name="Simpson A.G.B."/>
            <person name="Roger A.J."/>
        </authorList>
    </citation>
    <scope>NUCLEOTIDE SEQUENCE</scope>
    <source>
        <strain evidence="3">BICM</strain>
    </source>
</reference>
<keyword evidence="1" id="KW-0175">Coiled coil</keyword>
<organism evidence="3 4">
    <name type="scientific">Carpediemonas membranifera</name>
    <dbReference type="NCBI Taxonomy" id="201153"/>
    <lineage>
        <taxon>Eukaryota</taxon>
        <taxon>Metamonada</taxon>
        <taxon>Carpediemonas-like organisms</taxon>
        <taxon>Carpediemonas</taxon>
    </lineage>
</organism>